<evidence type="ECO:0000256" key="6">
    <source>
        <dbReference type="HAMAP-Rule" id="MF_00267"/>
    </source>
</evidence>
<protein>
    <recommendedName>
        <fullName evidence="6">Probable septum site-determining protein MinC</fullName>
    </recommendedName>
</protein>
<gene>
    <name evidence="6 9" type="primary">minC</name>
    <name evidence="9" type="ORF">VPAL9027_00764</name>
</gene>
<dbReference type="PANTHER" id="PTHR34108">
    <property type="entry name" value="SEPTUM SITE-DETERMINING PROTEIN MINC"/>
    <property type="match status" value="1"/>
</dbReference>
<dbReference type="InterPro" id="IPR005526">
    <property type="entry name" value="Septum_form_inhib_MinC_C"/>
</dbReference>
<feature type="domain" description="Septum formation inhibitor MinC C-terminal" evidence="7">
    <location>
        <begin position="116"/>
        <end position="216"/>
    </location>
</feature>
<dbReference type="OrthoDB" id="9794530at2"/>
<comment type="similarity">
    <text evidence="1 6">Belongs to the MinC family.</text>
</comment>
<dbReference type="PANTHER" id="PTHR34108:SF1">
    <property type="entry name" value="SEPTUM SITE-DETERMINING PROTEIN MINC"/>
    <property type="match status" value="1"/>
</dbReference>
<dbReference type="AlphaFoldDB" id="A0A1R4B1M6"/>
<comment type="subunit">
    <text evidence="6">Interacts with MinD and FtsZ.</text>
</comment>
<sequence length="221" mass="23880">MSNIPDLKGSSFTLSVLHLSDNQIANCVDFLKQKVDQAPAFFAGAPVVINIEKVGGDLDFPTLKQGISDAGFIPVGVTGCSNKRIQNLAREAGFAVMTTSNSPKNVPSAPRAPTKVVETPIRSGQQVYAKDSDLVILNHVSPGAEVIADGSIHIYGTLRGRAIAGASGQKKARIICQDLQAELVSIAGNYWLSDQIENEFWQQRVVLKMHEDSLYFELLTL</sequence>
<evidence type="ECO:0000259" key="7">
    <source>
        <dbReference type="Pfam" id="PF03775"/>
    </source>
</evidence>
<dbReference type="GO" id="GO:0051302">
    <property type="term" value="P:regulation of cell division"/>
    <property type="evidence" value="ECO:0007669"/>
    <property type="project" value="InterPro"/>
</dbReference>
<organism evidence="9 10">
    <name type="scientific">Vibrio palustris</name>
    <dbReference type="NCBI Taxonomy" id="1918946"/>
    <lineage>
        <taxon>Bacteria</taxon>
        <taxon>Pseudomonadati</taxon>
        <taxon>Pseudomonadota</taxon>
        <taxon>Gammaproteobacteria</taxon>
        <taxon>Vibrionales</taxon>
        <taxon>Vibrionaceae</taxon>
        <taxon>Vibrio</taxon>
    </lineage>
</organism>
<dbReference type="NCBIfam" id="TIGR01222">
    <property type="entry name" value="minC"/>
    <property type="match status" value="1"/>
</dbReference>
<dbReference type="GO" id="GO:0000917">
    <property type="term" value="P:division septum assembly"/>
    <property type="evidence" value="ECO:0007669"/>
    <property type="project" value="UniProtKB-KW"/>
</dbReference>
<keyword evidence="4 6" id="KW-0131">Cell cycle</keyword>
<reference evidence="9 10" key="1">
    <citation type="submission" date="2017-02" db="EMBL/GenBank/DDBJ databases">
        <authorList>
            <person name="Peterson S.W."/>
        </authorList>
    </citation>
    <scope>NUCLEOTIDE SEQUENCE [LARGE SCALE GENOMIC DNA]</scope>
    <source>
        <strain evidence="9 10">CECT 9027</strain>
    </source>
</reference>
<dbReference type="Gene3D" id="3.30.70.260">
    <property type="match status" value="1"/>
</dbReference>
<dbReference type="GO" id="GO:1901891">
    <property type="term" value="P:regulation of cell septum assembly"/>
    <property type="evidence" value="ECO:0007669"/>
    <property type="project" value="InterPro"/>
</dbReference>
<dbReference type="EMBL" id="FUFT01000002">
    <property type="protein sequence ID" value="SJL82824.1"/>
    <property type="molecule type" value="Genomic_DNA"/>
</dbReference>
<accession>A0A1R4B1M6</accession>
<keyword evidence="10" id="KW-1185">Reference proteome</keyword>
<dbReference type="Proteomes" id="UP000189475">
    <property type="component" value="Unassembled WGS sequence"/>
</dbReference>
<dbReference type="InterPro" id="IPR036145">
    <property type="entry name" value="MinC_C_sf"/>
</dbReference>
<comment type="function">
    <text evidence="5 6">Cell division inhibitor that blocks the formation of polar Z ring septums. Rapidly oscillates between the poles of the cell to destabilize FtsZ filaments that have formed before they mature into polar Z rings. Prevents FtsZ polymerization.</text>
</comment>
<dbReference type="STRING" id="1918946.VPAL9027_00764"/>
<proteinExistence type="inferred from homology"/>
<dbReference type="HAMAP" id="MF_00267">
    <property type="entry name" value="MinC"/>
    <property type="match status" value="1"/>
</dbReference>
<dbReference type="Gene3D" id="2.160.20.70">
    <property type="match status" value="1"/>
</dbReference>
<keyword evidence="3 6" id="KW-0717">Septation</keyword>
<evidence type="ECO:0000313" key="9">
    <source>
        <dbReference type="EMBL" id="SJL82824.1"/>
    </source>
</evidence>
<keyword evidence="2 6" id="KW-0132">Cell division</keyword>
<dbReference type="Pfam" id="PF05209">
    <property type="entry name" value="MinC_N"/>
    <property type="match status" value="1"/>
</dbReference>
<evidence type="ECO:0000259" key="8">
    <source>
        <dbReference type="Pfam" id="PF05209"/>
    </source>
</evidence>
<dbReference type="InterPro" id="IPR013033">
    <property type="entry name" value="MinC"/>
</dbReference>
<evidence type="ECO:0000256" key="1">
    <source>
        <dbReference type="ARBA" id="ARBA00006291"/>
    </source>
</evidence>
<dbReference type="InterPro" id="IPR016098">
    <property type="entry name" value="CAP/MinC_C"/>
</dbReference>
<evidence type="ECO:0000256" key="4">
    <source>
        <dbReference type="ARBA" id="ARBA00023306"/>
    </source>
</evidence>
<evidence type="ECO:0000256" key="3">
    <source>
        <dbReference type="ARBA" id="ARBA00023210"/>
    </source>
</evidence>
<evidence type="ECO:0000256" key="2">
    <source>
        <dbReference type="ARBA" id="ARBA00022618"/>
    </source>
</evidence>
<dbReference type="InterPro" id="IPR007874">
    <property type="entry name" value="MinC_N"/>
</dbReference>
<dbReference type="SUPFAM" id="SSF63848">
    <property type="entry name" value="Cell-division inhibitor MinC, C-terminal domain"/>
    <property type="match status" value="1"/>
</dbReference>
<dbReference type="Pfam" id="PF03775">
    <property type="entry name" value="MinC_C"/>
    <property type="match status" value="1"/>
</dbReference>
<evidence type="ECO:0000256" key="5">
    <source>
        <dbReference type="ARBA" id="ARBA00025606"/>
    </source>
</evidence>
<name>A0A1R4B1M6_9VIBR</name>
<dbReference type="RefSeq" id="WP_077312468.1">
    <property type="nucleotide sequence ID" value="NZ_AP024887.1"/>
</dbReference>
<feature type="domain" description="Septum formation inhibitor MinC N-terminal" evidence="8">
    <location>
        <begin position="6"/>
        <end position="74"/>
    </location>
</feature>
<evidence type="ECO:0000313" key="10">
    <source>
        <dbReference type="Proteomes" id="UP000189475"/>
    </source>
</evidence>
<dbReference type="GO" id="GO:0000902">
    <property type="term" value="P:cell morphogenesis"/>
    <property type="evidence" value="ECO:0007669"/>
    <property type="project" value="InterPro"/>
</dbReference>